<dbReference type="InterPro" id="IPR014776">
    <property type="entry name" value="4pyrrole_Mease_sub2"/>
</dbReference>
<dbReference type="GO" id="GO:0032259">
    <property type="term" value="P:methylation"/>
    <property type="evidence" value="ECO:0007669"/>
    <property type="project" value="UniProtKB-KW"/>
</dbReference>
<feature type="domain" description="Tetrapyrrole methylase" evidence="6">
    <location>
        <begin position="5"/>
        <end position="204"/>
    </location>
</feature>
<keyword evidence="3 7" id="KW-0489">Methyltransferase</keyword>
<evidence type="ECO:0000256" key="5">
    <source>
        <dbReference type="ARBA" id="ARBA00022691"/>
    </source>
</evidence>
<dbReference type="SUPFAM" id="SSF53790">
    <property type="entry name" value="Tetrapyrrole methylase"/>
    <property type="match status" value="1"/>
</dbReference>
<dbReference type="InterPro" id="IPR018063">
    <property type="entry name" value="SAM_MeTrfase_RsmI_CS"/>
</dbReference>
<dbReference type="InterPro" id="IPR035996">
    <property type="entry name" value="4pyrrol_Methylase_sf"/>
</dbReference>
<evidence type="ECO:0000256" key="1">
    <source>
        <dbReference type="ARBA" id="ARBA00022490"/>
    </source>
</evidence>
<keyword evidence="5" id="KW-0949">S-adenosyl-L-methionine</keyword>
<dbReference type="Proteomes" id="UP001056539">
    <property type="component" value="Chromosome"/>
</dbReference>
<organism evidence="7 8">
    <name type="scientific">Thermospira aquatica</name>
    <dbReference type="NCBI Taxonomy" id="2828656"/>
    <lineage>
        <taxon>Bacteria</taxon>
        <taxon>Pseudomonadati</taxon>
        <taxon>Spirochaetota</taxon>
        <taxon>Spirochaetia</taxon>
        <taxon>Brevinematales</taxon>
        <taxon>Thermospiraceae</taxon>
        <taxon>Thermospira</taxon>
    </lineage>
</organism>
<dbReference type="EMBL" id="CP073355">
    <property type="protein sequence ID" value="URA10656.1"/>
    <property type="molecule type" value="Genomic_DNA"/>
</dbReference>
<dbReference type="PROSITE" id="PS01296">
    <property type="entry name" value="RSMI"/>
    <property type="match status" value="1"/>
</dbReference>
<name>A0AAX3BEJ0_9SPIR</name>
<protein>
    <submittedName>
        <fullName evidence="7">16S rRNA (Cytidine(1402)-2'-O)-methyltransferase</fullName>
        <ecNumber evidence="7">2.1.1.198</ecNumber>
    </submittedName>
</protein>
<dbReference type="InterPro" id="IPR000878">
    <property type="entry name" value="4pyrrol_Mease"/>
</dbReference>
<dbReference type="GO" id="GO:0008168">
    <property type="term" value="F:methyltransferase activity"/>
    <property type="evidence" value="ECO:0007669"/>
    <property type="project" value="UniProtKB-KW"/>
</dbReference>
<dbReference type="KEGG" id="taqu:KDW03_02290"/>
<dbReference type="FunFam" id="3.40.1010.10:FF:000007">
    <property type="entry name" value="Ribosomal RNA small subunit methyltransferase I"/>
    <property type="match status" value="1"/>
</dbReference>
<dbReference type="InterPro" id="IPR014777">
    <property type="entry name" value="4pyrrole_Mease_sub1"/>
</dbReference>
<dbReference type="EC" id="2.1.1.198" evidence="7"/>
<proteinExistence type="predicted"/>
<dbReference type="NCBIfam" id="TIGR00096">
    <property type="entry name" value="16S rRNA (cytidine(1402)-2'-O)-methyltransferase"/>
    <property type="match status" value="1"/>
</dbReference>
<evidence type="ECO:0000256" key="4">
    <source>
        <dbReference type="ARBA" id="ARBA00022679"/>
    </source>
</evidence>
<keyword evidence="2" id="KW-0698">rRNA processing</keyword>
<keyword evidence="8" id="KW-1185">Reference proteome</keyword>
<dbReference type="PANTHER" id="PTHR46111">
    <property type="entry name" value="RIBOSOMAL RNA SMALL SUBUNIT METHYLTRANSFERASE I"/>
    <property type="match status" value="1"/>
</dbReference>
<reference evidence="7" key="1">
    <citation type="submission" date="2021-04" db="EMBL/GenBank/DDBJ databases">
        <authorList>
            <person name="Postec A."/>
        </authorList>
    </citation>
    <scope>NUCLEOTIDE SEQUENCE</scope>
    <source>
        <strain evidence="7">F1F22</strain>
    </source>
</reference>
<dbReference type="Gene3D" id="3.30.950.10">
    <property type="entry name" value="Methyltransferase, Cobalt-precorrin-4 Transmethylase, Domain 2"/>
    <property type="match status" value="1"/>
</dbReference>
<dbReference type="GO" id="GO:0006364">
    <property type="term" value="P:rRNA processing"/>
    <property type="evidence" value="ECO:0007669"/>
    <property type="project" value="UniProtKB-KW"/>
</dbReference>
<keyword evidence="1" id="KW-0963">Cytoplasm</keyword>
<evidence type="ECO:0000256" key="3">
    <source>
        <dbReference type="ARBA" id="ARBA00022603"/>
    </source>
</evidence>
<evidence type="ECO:0000313" key="8">
    <source>
        <dbReference type="Proteomes" id="UP001056539"/>
    </source>
</evidence>
<dbReference type="InterPro" id="IPR008189">
    <property type="entry name" value="rRNA_ssu_MeTfrase_I"/>
</dbReference>
<accession>A0AAX3BEJ0</accession>
<gene>
    <name evidence="7" type="primary">rsmI</name>
    <name evidence="7" type="ORF">KDW03_02290</name>
</gene>
<dbReference type="PIRSF" id="PIRSF005917">
    <property type="entry name" value="MTase_YraL"/>
    <property type="match status" value="1"/>
</dbReference>
<dbReference type="PANTHER" id="PTHR46111:SF1">
    <property type="entry name" value="RIBOSOMAL RNA SMALL SUBUNIT METHYLTRANSFERASE I"/>
    <property type="match status" value="1"/>
</dbReference>
<dbReference type="RefSeq" id="WP_271435781.1">
    <property type="nucleotide sequence ID" value="NZ_CP073355.1"/>
</dbReference>
<evidence type="ECO:0000259" key="6">
    <source>
        <dbReference type="Pfam" id="PF00590"/>
    </source>
</evidence>
<dbReference type="CDD" id="cd11648">
    <property type="entry name" value="RsmI"/>
    <property type="match status" value="1"/>
</dbReference>
<evidence type="ECO:0000256" key="2">
    <source>
        <dbReference type="ARBA" id="ARBA00022552"/>
    </source>
</evidence>
<dbReference type="Gene3D" id="3.40.1010.10">
    <property type="entry name" value="Cobalt-precorrin-4 Transmethylase, Domain 1"/>
    <property type="match status" value="1"/>
</dbReference>
<evidence type="ECO:0000313" key="7">
    <source>
        <dbReference type="EMBL" id="URA10656.1"/>
    </source>
</evidence>
<keyword evidence="4 7" id="KW-0808">Transferase</keyword>
<sequence>MKEGKLYVVATPIGNLEDISLRALETLKQVDRIACEHPERHRKLLSHFGIHKPVLQVSAANETNSAKGIVQLLLQGESIALVSDAGTPGISDPGKEVVEAARQANIPVIPVPGPSALTAVLSVLGESPKDIVFVGFLPKTPGKIAKILRLYRELEITLIGFVSSFQIKKFLQILNEQWGNVEILIGREITKLHESWVTGRVTDILETGLPEEGEWTIAIKKWFTENLKKLK</sequence>
<reference evidence="7" key="2">
    <citation type="submission" date="2022-06" db="EMBL/GenBank/DDBJ databases">
        <title>Thermospira aquatica gen. nov., sp. nov.</title>
        <authorList>
            <person name="Ben Ali Gam Z."/>
            <person name="Labat M."/>
        </authorList>
    </citation>
    <scope>NUCLEOTIDE SEQUENCE</scope>
    <source>
        <strain evidence="7">F1F22</strain>
    </source>
</reference>
<dbReference type="AlphaFoldDB" id="A0AAX3BEJ0"/>
<dbReference type="Pfam" id="PF00590">
    <property type="entry name" value="TP_methylase"/>
    <property type="match status" value="1"/>
</dbReference>